<name>A0A972GUN3_9BACL</name>
<organism evidence="5 6">
    <name type="scientific">Paenibacillus foliorum</name>
    <dbReference type="NCBI Taxonomy" id="2654974"/>
    <lineage>
        <taxon>Bacteria</taxon>
        <taxon>Bacillati</taxon>
        <taxon>Bacillota</taxon>
        <taxon>Bacilli</taxon>
        <taxon>Bacillales</taxon>
        <taxon>Paenibacillaceae</taxon>
        <taxon>Paenibacillus</taxon>
    </lineage>
</organism>
<gene>
    <name evidence="5" type="ORF">GC093_16530</name>
</gene>
<dbReference type="InterPro" id="IPR052362">
    <property type="entry name" value="HTH-GbsR_regulator"/>
</dbReference>
<dbReference type="InterPro" id="IPR036388">
    <property type="entry name" value="WH-like_DNA-bd_sf"/>
</dbReference>
<accession>A0A972GUN3</accession>
<dbReference type="GO" id="GO:0003677">
    <property type="term" value="F:DNA binding"/>
    <property type="evidence" value="ECO:0007669"/>
    <property type="project" value="UniProtKB-KW"/>
</dbReference>
<dbReference type="PANTHER" id="PTHR38465:SF1">
    <property type="entry name" value="HTH-TYPE TRANSCRIPTIONAL REGULATOR MJ1563-RELATED"/>
    <property type="match status" value="1"/>
</dbReference>
<feature type="domain" description="HTH marR-type" evidence="4">
    <location>
        <begin position="51"/>
        <end position="96"/>
    </location>
</feature>
<dbReference type="GO" id="GO:0003700">
    <property type="term" value="F:DNA-binding transcription factor activity"/>
    <property type="evidence" value="ECO:0007669"/>
    <property type="project" value="InterPro"/>
</dbReference>
<dbReference type="InterPro" id="IPR036390">
    <property type="entry name" value="WH_DNA-bd_sf"/>
</dbReference>
<comment type="caution">
    <text evidence="5">The sequence shown here is derived from an EMBL/GenBank/DDBJ whole genome shotgun (WGS) entry which is preliminary data.</text>
</comment>
<evidence type="ECO:0000313" key="6">
    <source>
        <dbReference type="Proteomes" id="UP000641588"/>
    </source>
</evidence>
<keyword evidence="2" id="KW-0238">DNA-binding</keyword>
<sequence>MMGMKLTGGETQAPMSNTIEELKLNISNFMSLYLEHEGFSPLVGKMYTLLLFSSEPICLQQMADELSVSKAAISVQIRTMELKNLCHKVPIQNDRKDYYYITDDFGVNIVRNEIGKFNSVKQAVDGALAGFPEHFNVKSEDKVGCHVIKQRFKEMSMLCEMYISRMSDLNEEWQLRRQLP</sequence>
<dbReference type="Pfam" id="PF01047">
    <property type="entry name" value="MarR"/>
    <property type="match status" value="1"/>
</dbReference>
<proteinExistence type="predicted"/>
<reference evidence="5" key="1">
    <citation type="submission" date="2019-10" db="EMBL/GenBank/DDBJ databases">
        <title>Description of Paenibacillus glebae sp. nov.</title>
        <authorList>
            <person name="Carlier A."/>
            <person name="Qi S."/>
        </authorList>
    </citation>
    <scope>NUCLEOTIDE SEQUENCE</scope>
    <source>
        <strain evidence="5">LMG 31456</strain>
    </source>
</reference>
<keyword evidence="6" id="KW-1185">Reference proteome</keyword>
<evidence type="ECO:0000259" key="4">
    <source>
        <dbReference type="Pfam" id="PF01047"/>
    </source>
</evidence>
<evidence type="ECO:0000256" key="3">
    <source>
        <dbReference type="ARBA" id="ARBA00023163"/>
    </source>
</evidence>
<dbReference type="InterPro" id="IPR000835">
    <property type="entry name" value="HTH_MarR-typ"/>
</dbReference>
<evidence type="ECO:0000256" key="2">
    <source>
        <dbReference type="ARBA" id="ARBA00023125"/>
    </source>
</evidence>
<protein>
    <submittedName>
        <fullName evidence="5">MarR family transcriptional regulator</fullName>
    </submittedName>
</protein>
<dbReference type="AlphaFoldDB" id="A0A972GUN3"/>
<dbReference type="PANTHER" id="PTHR38465">
    <property type="entry name" value="HTH-TYPE TRANSCRIPTIONAL REGULATOR MJ1563-RELATED"/>
    <property type="match status" value="1"/>
</dbReference>
<keyword evidence="1" id="KW-0805">Transcription regulation</keyword>
<dbReference type="Proteomes" id="UP000641588">
    <property type="component" value="Unassembled WGS sequence"/>
</dbReference>
<evidence type="ECO:0000256" key="1">
    <source>
        <dbReference type="ARBA" id="ARBA00023015"/>
    </source>
</evidence>
<evidence type="ECO:0000313" key="5">
    <source>
        <dbReference type="EMBL" id="NOU94814.1"/>
    </source>
</evidence>
<keyword evidence="3" id="KW-0804">Transcription</keyword>
<dbReference type="SUPFAM" id="SSF46785">
    <property type="entry name" value="Winged helix' DNA-binding domain"/>
    <property type="match status" value="1"/>
</dbReference>
<dbReference type="Gene3D" id="1.10.10.10">
    <property type="entry name" value="Winged helix-like DNA-binding domain superfamily/Winged helix DNA-binding domain"/>
    <property type="match status" value="1"/>
</dbReference>
<dbReference type="EMBL" id="WHOD01000065">
    <property type="protein sequence ID" value="NOU94814.1"/>
    <property type="molecule type" value="Genomic_DNA"/>
</dbReference>